<dbReference type="Gene3D" id="3.30.1370.30">
    <property type="match status" value="1"/>
</dbReference>
<evidence type="ECO:0000256" key="2">
    <source>
        <dbReference type="ARBA" id="ARBA00022980"/>
    </source>
</evidence>
<dbReference type="GO" id="GO:0005840">
    <property type="term" value="C:ribosome"/>
    <property type="evidence" value="ECO:0007669"/>
    <property type="project" value="UniProtKB-KW"/>
</dbReference>
<organism evidence="7 8">
    <name type="scientific">Candidatus Yanofskybacteria bacterium RIFCSPLOWO2_01_FULL_42_49</name>
    <dbReference type="NCBI Taxonomy" id="1802694"/>
    <lineage>
        <taxon>Bacteria</taxon>
        <taxon>Candidatus Yanofskyibacteriota</taxon>
    </lineage>
</organism>
<dbReference type="Proteomes" id="UP000178227">
    <property type="component" value="Unassembled WGS sequence"/>
</dbReference>
<dbReference type="InterPro" id="IPR047863">
    <property type="entry name" value="Ribosomal_uS8_CS"/>
</dbReference>
<keyword evidence="5" id="KW-0699">rRNA-binding</keyword>
<evidence type="ECO:0000256" key="3">
    <source>
        <dbReference type="ARBA" id="ARBA00023274"/>
    </source>
</evidence>
<accession>A0A1F8GDL4</accession>
<sequence>MYPISDMLVQIMNAQAVNKESVVLPFSRMKFDVANIMKAGGYLVGVERKTRKTKKSEHEQIFITLKYDGHGPAVSGIKIISRPSRRMYIKASQIKPVRSGHGMAVVSTPKGIMSSKEARKQNLGGEMLFEVW</sequence>
<evidence type="ECO:0000256" key="5">
    <source>
        <dbReference type="HAMAP-Rule" id="MF_01302"/>
    </source>
</evidence>
<keyword evidence="5" id="KW-0694">RNA-binding</keyword>
<dbReference type="FunFam" id="3.30.1490.10:FF:000001">
    <property type="entry name" value="30S ribosomal protein S8"/>
    <property type="match status" value="1"/>
</dbReference>
<dbReference type="PROSITE" id="PS00053">
    <property type="entry name" value="RIBOSOMAL_S8"/>
    <property type="match status" value="1"/>
</dbReference>
<evidence type="ECO:0000313" key="7">
    <source>
        <dbReference type="EMBL" id="OGN23474.1"/>
    </source>
</evidence>
<dbReference type="Pfam" id="PF00410">
    <property type="entry name" value="Ribosomal_S8"/>
    <property type="match status" value="1"/>
</dbReference>
<evidence type="ECO:0000256" key="1">
    <source>
        <dbReference type="ARBA" id="ARBA00006471"/>
    </source>
</evidence>
<dbReference type="Gene3D" id="3.30.1490.10">
    <property type="match status" value="1"/>
</dbReference>
<comment type="function">
    <text evidence="5">One of the primary rRNA binding proteins, it binds directly to 16S rRNA central domain where it helps coordinate assembly of the platform of the 30S subunit.</text>
</comment>
<keyword evidence="3 5" id="KW-0687">Ribonucleoprotein</keyword>
<dbReference type="SUPFAM" id="SSF56047">
    <property type="entry name" value="Ribosomal protein S8"/>
    <property type="match status" value="1"/>
</dbReference>
<proteinExistence type="inferred from homology"/>
<dbReference type="EMBL" id="MGKI01000002">
    <property type="protein sequence ID" value="OGN23474.1"/>
    <property type="molecule type" value="Genomic_DNA"/>
</dbReference>
<dbReference type="GO" id="GO:0003735">
    <property type="term" value="F:structural constituent of ribosome"/>
    <property type="evidence" value="ECO:0007669"/>
    <property type="project" value="InterPro"/>
</dbReference>
<comment type="subunit">
    <text evidence="5">Part of the 30S ribosomal subunit. Contacts proteins S5 and S12.</text>
</comment>
<dbReference type="NCBIfam" id="NF001109">
    <property type="entry name" value="PRK00136.1"/>
    <property type="match status" value="1"/>
</dbReference>
<dbReference type="InterPro" id="IPR035987">
    <property type="entry name" value="Ribosomal_uS8_sf"/>
</dbReference>
<evidence type="ECO:0000313" key="8">
    <source>
        <dbReference type="Proteomes" id="UP000178227"/>
    </source>
</evidence>
<dbReference type="HAMAP" id="MF_01302_B">
    <property type="entry name" value="Ribosomal_uS8_B"/>
    <property type="match status" value="1"/>
</dbReference>
<keyword evidence="2 5" id="KW-0689">Ribosomal protein</keyword>
<dbReference type="GO" id="GO:0005737">
    <property type="term" value="C:cytoplasm"/>
    <property type="evidence" value="ECO:0007669"/>
    <property type="project" value="UniProtKB-ARBA"/>
</dbReference>
<gene>
    <name evidence="5" type="primary">rpsH</name>
    <name evidence="7" type="ORF">A2918_00250</name>
</gene>
<dbReference type="PANTHER" id="PTHR11758">
    <property type="entry name" value="40S RIBOSOMAL PROTEIN S15A"/>
    <property type="match status" value="1"/>
</dbReference>
<comment type="similarity">
    <text evidence="1 5 6">Belongs to the universal ribosomal protein uS8 family.</text>
</comment>
<comment type="caution">
    <text evidence="7">The sequence shown here is derived from an EMBL/GenBank/DDBJ whole genome shotgun (WGS) entry which is preliminary data.</text>
</comment>
<evidence type="ECO:0000256" key="4">
    <source>
        <dbReference type="ARBA" id="ARBA00035258"/>
    </source>
</evidence>
<name>A0A1F8GDL4_9BACT</name>
<evidence type="ECO:0000256" key="6">
    <source>
        <dbReference type="RuleBase" id="RU003660"/>
    </source>
</evidence>
<dbReference type="GO" id="GO:1990904">
    <property type="term" value="C:ribonucleoprotein complex"/>
    <property type="evidence" value="ECO:0007669"/>
    <property type="project" value="UniProtKB-KW"/>
</dbReference>
<protein>
    <recommendedName>
        <fullName evidence="4 5">Small ribosomal subunit protein uS8</fullName>
    </recommendedName>
</protein>
<dbReference type="InterPro" id="IPR000630">
    <property type="entry name" value="Ribosomal_uS8"/>
</dbReference>
<dbReference type="GO" id="GO:0006412">
    <property type="term" value="P:translation"/>
    <property type="evidence" value="ECO:0007669"/>
    <property type="project" value="UniProtKB-UniRule"/>
</dbReference>
<dbReference type="STRING" id="1802694.A2918_00250"/>
<reference evidence="7 8" key="1">
    <citation type="journal article" date="2016" name="Nat. Commun.">
        <title>Thousands of microbial genomes shed light on interconnected biogeochemical processes in an aquifer system.</title>
        <authorList>
            <person name="Anantharaman K."/>
            <person name="Brown C.T."/>
            <person name="Hug L.A."/>
            <person name="Sharon I."/>
            <person name="Castelle C.J."/>
            <person name="Probst A.J."/>
            <person name="Thomas B.C."/>
            <person name="Singh A."/>
            <person name="Wilkins M.J."/>
            <person name="Karaoz U."/>
            <person name="Brodie E.L."/>
            <person name="Williams K.H."/>
            <person name="Hubbard S.S."/>
            <person name="Banfield J.F."/>
        </authorList>
    </citation>
    <scope>NUCLEOTIDE SEQUENCE [LARGE SCALE GENOMIC DNA]</scope>
</reference>
<dbReference type="GO" id="GO:0019843">
    <property type="term" value="F:rRNA binding"/>
    <property type="evidence" value="ECO:0007669"/>
    <property type="project" value="UniProtKB-UniRule"/>
</dbReference>
<dbReference type="AlphaFoldDB" id="A0A1F8GDL4"/>